<reference evidence="1" key="1">
    <citation type="submission" date="2007-07" db="EMBL/GenBank/DDBJ databases">
        <title>PCAP assembly of the Caenorhabditis remanei genome.</title>
        <authorList>
            <consortium name="The Caenorhabditis remanei Sequencing Consortium"/>
            <person name="Wilson R.K."/>
        </authorList>
    </citation>
    <scope>NUCLEOTIDE SEQUENCE [LARGE SCALE GENOMIC DNA]</scope>
    <source>
        <strain evidence="1">PB4641</strain>
    </source>
</reference>
<evidence type="ECO:0000313" key="2">
    <source>
        <dbReference type="Proteomes" id="UP000008281"/>
    </source>
</evidence>
<keyword evidence="2" id="KW-1185">Reference proteome</keyword>
<evidence type="ECO:0000313" key="1">
    <source>
        <dbReference type="EMBL" id="EFO87474.1"/>
    </source>
</evidence>
<dbReference type="InterPro" id="IPR036063">
    <property type="entry name" value="Smr_dom_sf"/>
</dbReference>
<dbReference type="eggNOG" id="ENOG502R110">
    <property type="taxonomic scope" value="Eukaryota"/>
</dbReference>
<protein>
    <recommendedName>
        <fullName evidence="3">Smr domain-containing protein</fullName>
    </recommendedName>
</protein>
<dbReference type="KEGG" id="crq:GCK72_022396"/>
<dbReference type="InParanoid" id="E3N658"/>
<organism evidence="2">
    <name type="scientific">Caenorhabditis remanei</name>
    <name type="common">Caenorhabditis vulgaris</name>
    <dbReference type="NCBI Taxonomy" id="31234"/>
    <lineage>
        <taxon>Eukaryota</taxon>
        <taxon>Metazoa</taxon>
        <taxon>Ecdysozoa</taxon>
        <taxon>Nematoda</taxon>
        <taxon>Chromadorea</taxon>
        <taxon>Rhabditida</taxon>
        <taxon>Rhabditina</taxon>
        <taxon>Rhabditomorpha</taxon>
        <taxon>Rhabditoidea</taxon>
        <taxon>Rhabditidae</taxon>
        <taxon>Peloderinae</taxon>
        <taxon>Caenorhabditis</taxon>
    </lineage>
</organism>
<dbReference type="AlphaFoldDB" id="E3N658"/>
<dbReference type="EMBL" id="DS268537">
    <property type="protein sequence ID" value="EFO87474.1"/>
    <property type="molecule type" value="Genomic_DNA"/>
</dbReference>
<name>E3N658_CAERE</name>
<dbReference type="OrthoDB" id="3231855at2759"/>
<dbReference type="Proteomes" id="UP000008281">
    <property type="component" value="Unassembled WGS sequence"/>
</dbReference>
<evidence type="ECO:0008006" key="3">
    <source>
        <dbReference type="Google" id="ProtNLM"/>
    </source>
</evidence>
<proteinExistence type="predicted"/>
<dbReference type="SUPFAM" id="SSF160443">
    <property type="entry name" value="SMR domain-like"/>
    <property type="match status" value="1"/>
</dbReference>
<gene>
    <name evidence="1" type="ORF">CRE_03385</name>
</gene>
<dbReference type="HOGENOM" id="CLU_886342_0_0_1"/>
<dbReference type="CTD" id="9808293"/>
<accession>E3N658</accession>
<sequence length="314" mass="35533">MNKGNCNVAVKVAPRGVFEFPMKDASFVATTSKMYSIINATGTFLAEMPSSGQMLVRLPTSTMLDIGGVHIRGRSDVLELKPVFVADRLSGLKHSDVERVKEEMRNLKRTVDFSLFDAAHDEIGYQMDVDSFKHYPIQYTLNVLAEFRIRANFHWFTCMGAMRYVKEIVDKMNSGSPHPYHRSVDIQMLTGLGIHSANSASIMRQALQKEYGLQIKRDAGNPGVLEKLKKANTSEVPKIEMEMYEKGEKFNKCRSPWNRYDLHYLTVYVAVRYALDIVETEKKEKKHNEILLVTGNGNRSVNGVASIKTAIWDG</sequence>
<dbReference type="GeneID" id="9808293"/>
<dbReference type="RefSeq" id="XP_003096098.2">
    <property type="nucleotide sequence ID" value="XM_003096050.2"/>
</dbReference>
<dbReference type="Gene3D" id="3.30.1370.110">
    <property type="match status" value="1"/>
</dbReference>